<feature type="compositionally biased region" description="Polar residues" evidence="1">
    <location>
        <begin position="777"/>
        <end position="787"/>
    </location>
</feature>
<dbReference type="RefSeq" id="XP_001610074.1">
    <property type="nucleotide sequence ID" value="XM_001610024.1"/>
</dbReference>
<dbReference type="InParanoid" id="A7AU95"/>
<feature type="region of interest" description="Disordered" evidence="1">
    <location>
        <begin position="926"/>
        <end position="945"/>
    </location>
</feature>
<protein>
    <recommendedName>
        <fullName evidence="4">HSA domain-containing protein</fullName>
    </recommendedName>
</protein>
<dbReference type="STRING" id="5865.A7AU95"/>
<dbReference type="Proteomes" id="UP000002173">
    <property type="component" value="Unassembled WGS sequence"/>
</dbReference>
<dbReference type="eggNOG" id="ENOG502RSYV">
    <property type="taxonomic scope" value="Eukaryota"/>
</dbReference>
<keyword evidence="3" id="KW-1185">Reference proteome</keyword>
<dbReference type="AlphaFoldDB" id="A7AU95"/>
<feature type="region of interest" description="Disordered" evidence="1">
    <location>
        <begin position="777"/>
        <end position="799"/>
    </location>
</feature>
<accession>A7AU95</accession>
<gene>
    <name evidence="2" type="ORF">BBOV_II005550</name>
</gene>
<reference evidence="2 3" key="1">
    <citation type="journal article" date="2007" name="PLoS Pathog.">
        <title>Genome sequence of Babesia bovis and comparative analysis of apicomplexan hemoprotozoa.</title>
        <authorList>
            <person name="Brayton K.A."/>
            <person name="Lau A.O.T."/>
            <person name="Herndon D.R."/>
            <person name="Hannick L."/>
            <person name="Kappmeyer L.S."/>
            <person name="Berens S.J."/>
            <person name="Bidwell S.L."/>
            <person name="Brown W.C."/>
            <person name="Crabtree J."/>
            <person name="Fadrosh D."/>
            <person name="Feldblum T."/>
            <person name="Forberger H.A."/>
            <person name="Haas B.J."/>
            <person name="Howell J.M."/>
            <person name="Khouri H."/>
            <person name="Koo H."/>
            <person name="Mann D.J."/>
            <person name="Norimine J."/>
            <person name="Paulsen I.T."/>
            <person name="Radune D."/>
            <person name="Ren Q."/>
            <person name="Smith R.K. Jr."/>
            <person name="Suarez C.E."/>
            <person name="White O."/>
            <person name="Wortman J.R."/>
            <person name="Knowles D.P. Jr."/>
            <person name="McElwain T.F."/>
            <person name="Nene V.M."/>
        </authorList>
    </citation>
    <scope>NUCLEOTIDE SEQUENCE [LARGE SCALE GENOMIC DNA]</scope>
    <source>
        <strain evidence="2">T2Bo</strain>
    </source>
</reference>
<dbReference type="EMBL" id="AAXT01000003">
    <property type="protein sequence ID" value="EDO06506.1"/>
    <property type="molecule type" value="Genomic_DNA"/>
</dbReference>
<dbReference type="KEGG" id="bbo:BBOV_II005550"/>
<evidence type="ECO:0000313" key="2">
    <source>
        <dbReference type="EMBL" id="EDO06506.1"/>
    </source>
</evidence>
<evidence type="ECO:0000313" key="3">
    <source>
        <dbReference type="Proteomes" id="UP000002173"/>
    </source>
</evidence>
<reference evidence="3" key="2">
    <citation type="journal article" date="2020" name="Data Brief">
        <title>Transcriptome dataset of Babesia bovis life stages within vertebrate and invertebrate hosts.</title>
        <authorList>
            <person name="Ueti M.W."/>
            <person name="Johnson W.C."/>
            <person name="Kappmeyer L.S."/>
            <person name="Herndon D.R."/>
            <person name="Mousel M.R."/>
            <person name="Reif K.E."/>
            <person name="Taus N.S."/>
            <person name="Ifeonu O.O."/>
            <person name="Silva J.C."/>
            <person name="Suarez C.E."/>
            <person name="Brayton K.A."/>
        </authorList>
    </citation>
    <scope>NUCLEOTIDE SEQUENCE [LARGE SCALE GENOMIC DNA]</scope>
</reference>
<sequence>MALESDMGPPTTPVKSEDEAVYDDSLAEKVMDFFSGGRVITRSEPMQSSRSYKELILQEMNWMACDYYHERRWKCHVNKQLSIGIKVAIMDRKKLNKNWVANECSNHVKRFWVEFLNGPQYCSPFSQELTEYCTNIANKYLNYTQADVEEGTKDYEMGPRDLIAIPVPLVPLRDSSPEPKVPISKISVIDAATLKMQSMGAEFYRPMFRPPDEDLDVFTLPLMDPIKDVDFNSFLVQNFCVKRCSHLKIRSHIKHEIRMPKMPLLSRKFIRVTNDPSCLSISQRDFDLQIKPKPLFHGLMVRTKLCSSDFELLDPWMISDSTSWPMIAICLTYRSSTSGLHRHEFGVDYCRKVFQNFKRLPRGLVNSSRRLLGPRQRNAITTFLGAPPRRQKYEPLVQLFDREDDIKPQTKRSRVFNVQEMLHCCLGSTKDEPTIKRRFSMSLEEMYMPQLKDSISYSNNLAQSNQDVDLYRENQEVVISLSSYSEDNDDNVEPSSGLLPLASSQGSSFENMDENLVRFPLSDISLSGTTGLNLKCLRRKSITEQRRGASNTNDPIIFEKTDSATVDSETVVIPSNARLEVAIATGNFKQRPCFRSDRKTDPLLHMPNVPYGEYSNRMSKQLRVGFLGIPAKMFAHSLFYSGRFSKNNRVRRVAVAIATSTKIVLPQPNLIHARLFEHDAMSIFARFRNQNWQRTVNHTTGAHGEQLLKKYANEIINSSDKRGNTHMEIKPVDILAAFVNMKLQKNETMKQSVFLPNKILANTIEQVVASAPIPQNTQTPVAQQRNPQPVRHTPMQGHGISPRATVQPNMMPQTVPVQQMQNTMLQMHPPQMQQQQQPPMAPQPSPKGHMVHPSMIPGGMQQGHMTPGPMGAIKKAPAQLPPGSLPPAHMPGGGMHPTHMVPGKAQPGPMQGMPPPMQLKRRYPVEPQGKRRPRGPYDQVYPQQMHQQSYRYRNMPDHHMMRIPIYPMAMYTKQAPFPKSHDDPYRGSHVQR</sequence>
<evidence type="ECO:0008006" key="4">
    <source>
        <dbReference type="Google" id="ProtNLM"/>
    </source>
</evidence>
<name>A7AU95_BABBO</name>
<comment type="caution">
    <text evidence="2">The sequence shown here is derived from an EMBL/GenBank/DDBJ whole genome shotgun (WGS) entry which is preliminary data.</text>
</comment>
<dbReference type="GeneID" id="5478307"/>
<dbReference type="OMA" id="ILQEMNW"/>
<proteinExistence type="predicted"/>
<dbReference type="VEuPathDB" id="PiroplasmaDB:BBOV_II005550"/>
<reference evidence="3" key="3">
    <citation type="journal article" date="2021" name="Int. J. Parasitol.">
        <title>Comparative analysis of gene expression between Babesia bovis blood stages and kinetes allowed by improved genome annotation.</title>
        <authorList>
            <person name="Ueti M.W."/>
            <person name="Johnson W.C."/>
            <person name="Kappmeyer L.S."/>
            <person name="Herndon D.R."/>
            <person name="Mousel M.R."/>
            <person name="Reif K.E."/>
            <person name="Taus N.S."/>
            <person name="Ifeonu O.O."/>
            <person name="Silva J.C."/>
            <person name="Suarez C.E."/>
            <person name="Brayton K.A."/>
        </authorList>
    </citation>
    <scope>NUCLEOTIDE SEQUENCE [LARGE SCALE GENOMIC DNA]</scope>
</reference>
<evidence type="ECO:0000256" key="1">
    <source>
        <dbReference type="SAM" id="MobiDB-lite"/>
    </source>
</evidence>
<feature type="region of interest" description="Disordered" evidence="1">
    <location>
        <begin position="485"/>
        <end position="506"/>
    </location>
</feature>
<organism evidence="2 3">
    <name type="scientific">Babesia bovis</name>
    <dbReference type="NCBI Taxonomy" id="5865"/>
    <lineage>
        <taxon>Eukaryota</taxon>
        <taxon>Sar</taxon>
        <taxon>Alveolata</taxon>
        <taxon>Apicomplexa</taxon>
        <taxon>Aconoidasida</taxon>
        <taxon>Piroplasmida</taxon>
        <taxon>Babesiidae</taxon>
        <taxon>Babesia</taxon>
    </lineage>
</organism>